<dbReference type="EMBL" id="JABXBU010002231">
    <property type="protein sequence ID" value="KAF8763260.1"/>
    <property type="molecule type" value="Genomic_DNA"/>
</dbReference>
<feature type="domain" description="TIL" evidence="1">
    <location>
        <begin position="29"/>
        <end position="84"/>
    </location>
</feature>
<evidence type="ECO:0000259" key="1">
    <source>
        <dbReference type="Pfam" id="PF01826"/>
    </source>
</evidence>
<reference evidence="2" key="1">
    <citation type="journal article" date="2020" name="bioRxiv">
        <title>Chromosome-level reference genome of the European wasp spider Argiope bruennichi: a resource for studies on range expansion and evolutionary adaptation.</title>
        <authorList>
            <person name="Sheffer M.M."/>
            <person name="Hoppe A."/>
            <person name="Krehenwinkel H."/>
            <person name="Uhl G."/>
            <person name="Kuss A.W."/>
            <person name="Jensen L."/>
            <person name="Jensen C."/>
            <person name="Gillespie R.G."/>
            <person name="Hoff K.J."/>
            <person name="Prost S."/>
        </authorList>
    </citation>
    <scope>NUCLEOTIDE SEQUENCE</scope>
</reference>
<evidence type="ECO:0000313" key="2">
    <source>
        <dbReference type="EMBL" id="KAF8763260.1"/>
    </source>
</evidence>
<name>A0A8T0E1A9_ARGBR</name>
<protein>
    <recommendedName>
        <fullName evidence="1">TIL domain-containing protein</fullName>
    </recommendedName>
</protein>
<dbReference type="CDD" id="cd19941">
    <property type="entry name" value="TIL"/>
    <property type="match status" value="1"/>
</dbReference>
<reference evidence="2" key="2">
    <citation type="submission" date="2020-06" db="EMBL/GenBank/DDBJ databases">
        <authorList>
            <person name="Sheffer M."/>
        </authorList>
    </citation>
    <scope>NUCLEOTIDE SEQUENCE</scope>
</reference>
<accession>A0A8T0E1A9</accession>
<dbReference type="Gene3D" id="2.10.25.10">
    <property type="entry name" value="Laminin"/>
    <property type="match status" value="1"/>
</dbReference>
<dbReference type="AlphaFoldDB" id="A0A8T0E1A9"/>
<dbReference type="InterPro" id="IPR002919">
    <property type="entry name" value="TIL_dom"/>
</dbReference>
<sequence>MVLVVSLVIGDDYSINADFFDKAGLSRACGGNKTFTRYSACEKRCDRMNPPKNCPDVEYVGCGCKKGYVPIDNTFNKCVLPADCP</sequence>
<gene>
    <name evidence="2" type="ORF">HNY73_021462</name>
</gene>
<evidence type="ECO:0000313" key="3">
    <source>
        <dbReference type="Proteomes" id="UP000807504"/>
    </source>
</evidence>
<dbReference type="Proteomes" id="UP000807504">
    <property type="component" value="Unassembled WGS sequence"/>
</dbReference>
<dbReference type="Pfam" id="PF01826">
    <property type="entry name" value="TIL"/>
    <property type="match status" value="1"/>
</dbReference>
<organism evidence="2 3">
    <name type="scientific">Argiope bruennichi</name>
    <name type="common">Wasp spider</name>
    <name type="synonym">Aranea bruennichi</name>
    <dbReference type="NCBI Taxonomy" id="94029"/>
    <lineage>
        <taxon>Eukaryota</taxon>
        <taxon>Metazoa</taxon>
        <taxon>Ecdysozoa</taxon>
        <taxon>Arthropoda</taxon>
        <taxon>Chelicerata</taxon>
        <taxon>Arachnida</taxon>
        <taxon>Araneae</taxon>
        <taxon>Araneomorphae</taxon>
        <taxon>Entelegynae</taxon>
        <taxon>Araneoidea</taxon>
        <taxon>Araneidae</taxon>
        <taxon>Argiope</taxon>
    </lineage>
</organism>
<comment type="caution">
    <text evidence="2">The sequence shown here is derived from an EMBL/GenBank/DDBJ whole genome shotgun (WGS) entry which is preliminary data.</text>
</comment>
<proteinExistence type="predicted"/>
<keyword evidence="3" id="KW-1185">Reference proteome</keyword>
<dbReference type="InterPro" id="IPR036084">
    <property type="entry name" value="Ser_inhib-like_sf"/>
</dbReference>
<dbReference type="SUPFAM" id="SSF57567">
    <property type="entry name" value="Serine protease inhibitors"/>
    <property type="match status" value="1"/>
</dbReference>